<dbReference type="EMBL" id="CP151087">
    <property type="protein sequence ID" value="WZN55406.1"/>
    <property type="molecule type" value="Genomic_DNA"/>
</dbReference>
<organism evidence="1 2">
    <name type="scientific">Sphingobacterium thalpophilum</name>
    <dbReference type="NCBI Taxonomy" id="259"/>
    <lineage>
        <taxon>Bacteria</taxon>
        <taxon>Pseudomonadati</taxon>
        <taxon>Bacteroidota</taxon>
        <taxon>Sphingobacteriia</taxon>
        <taxon>Sphingobacteriales</taxon>
        <taxon>Sphingobacteriaceae</taxon>
        <taxon>Sphingobacterium</taxon>
    </lineage>
</organism>
<proteinExistence type="predicted"/>
<sequence>MKVTTYAFVFIDKAYQLLYNLYHFSLHVPVVYNYCVIVFTGSVALLPYVNTI</sequence>
<accession>A0ACD5C0S0</accession>
<evidence type="ECO:0000313" key="2">
    <source>
        <dbReference type="Proteomes" id="UP001485301"/>
    </source>
</evidence>
<reference evidence="1" key="1">
    <citation type="submission" date="2024-04" db="EMBL/GenBank/DDBJ databases">
        <title>Complete genome sequence of Sphingobacterium thalpophiium BAA-1094.</title>
        <authorList>
            <person name="Adaikpoh B.I."/>
        </authorList>
    </citation>
    <scope>NUCLEOTIDE SEQUENCE</scope>
    <source>
        <strain evidence="1">BAA-1094</strain>
    </source>
</reference>
<evidence type="ECO:0000313" key="1">
    <source>
        <dbReference type="EMBL" id="WZN55406.1"/>
    </source>
</evidence>
<gene>
    <name evidence="1" type="ORF">AACH28_22715</name>
</gene>
<keyword evidence="2" id="KW-1185">Reference proteome</keyword>
<dbReference type="Proteomes" id="UP001485301">
    <property type="component" value="Chromosome"/>
</dbReference>
<protein>
    <submittedName>
        <fullName evidence="1">Uncharacterized protein</fullName>
    </submittedName>
</protein>
<name>A0ACD5C0S0_9SPHI</name>